<dbReference type="EMBL" id="AMZH03001358">
    <property type="protein sequence ID" value="RRT79596.1"/>
    <property type="molecule type" value="Genomic_DNA"/>
</dbReference>
<feature type="domain" description="FLZ-type" evidence="4">
    <location>
        <begin position="112"/>
        <end position="149"/>
    </location>
</feature>
<comment type="caution">
    <text evidence="5">The sequence shown here is derived from an EMBL/GenBank/DDBJ whole genome shotgun (WGS) entry which is preliminary data.</text>
</comment>
<dbReference type="PROSITE" id="PS51795">
    <property type="entry name" value="ZF_FLZ"/>
    <property type="match status" value="1"/>
</dbReference>
<dbReference type="GO" id="GO:0046872">
    <property type="term" value="F:metal ion binding"/>
    <property type="evidence" value="ECO:0007669"/>
    <property type="project" value="UniProtKB-KW"/>
</dbReference>
<protein>
    <recommendedName>
        <fullName evidence="4">FLZ-type domain-containing protein</fullName>
    </recommendedName>
</protein>
<comment type="similarity">
    <text evidence="1">Belongs to the FLZ family.</text>
</comment>
<evidence type="ECO:0000256" key="2">
    <source>
        <dbReference type="ARBA" id="ARBA00022723"/>
    </source>
</evidence>
<dbReference type="AlphaFoldDB" id="A0A427ATZ3"/>
<name>A0A427ATZ3_ENSVE</name>
<feature type="zinc finger region" description="FLZ-type" evidence="3">
    <location>
        <begin position="112"/>
        <end position="149"/>
    </location>
</feature>
<evidence type="ECO:0000256" key="1">
    <source>
        <dbReference type="ARBA" id="ARBA00009374"/>
    </source>
</evidence>
<sequence>MKDKDATCSHPLILCTKSRLVEWPGSDHPEQGVSSLPANGFASTAASLHPWFPLLPPGIPWPLIASSAANLPKPNNKLSPPPTGGRVTKSLETEIDMPSPRFFSVDEGRRQHFLGACFLCKKPIAENEDIFMYSTQCRWEQMDMDEALQNEARTQSPLPMKRKPSLIVPSECDEHQFVADATAVVAG</sequence>
<accession>A0A427ATZ3</accession>
<evidence type="ECO:0000256" key="3">
    <source>
        <dbReference type="PROSITE-ProRule" id="PRU01131"/>
    </source>
</evidence>
<dbReference type="InterPro" id="IPR044533">
    <property type="entry name" value="FLZ1/2/3"/>
</dbReference>
<proteinExistence type="inferred from homology"/>
<organism evidence="5 6">
    <name type="scientific">Ensete ventricosum</name>
    <name type="common">Abyssinian banana</name>
    <name type="synonym">Musa ensete</name>
    <dbReference type="NCBI Taxonomy" id="4639"/>
    <lineage>
        <taxon>Eukaryota</taxon>
        <taxon>Viridiplantae</taxon>
        <taxon>Streptophyta</taxon>
        <taxon>Embryophyta</taxon>
        <taxon>Tracheophyta</taxon>
        <taxon>Spermatophyta</taxon>
        <taxon>Magnoliopsida</taxon>
        <taxon>Liliopsida</taxon>
        <taxon>Zingiberales</taxon>
        <taxon>Musaceae</taxon>
        <taxon>Ensete</taxon>
    </lineage>
</organism>
<evidence type="ECO:0000313" key="5">
    <source>
        <dbReference type="EMBL" id="RRT79596.1"/>
    </source>
</evidence>
<dbReference type="InterPro" id="IPR007650">
    <property type="entry name" value="Zf-FLZ_dom"/>
</dbReference>
<dbReference type="Pfam" id="PF04570">
    <property type="entry name" value="zf-FLZ"/>
    <property type="match status" value="1"/>
</dbReference>
<dbReference type="PANTHER" id="PTHR46057">
    <property type="entry name" value="FCS-LIKE ZINC FINGER 1-RELATED"/>
    <property type="match status" value="1"/>
</dbReference>
<evidence type="ECO:0000259" key="4">
    <source>
        <dbReference type="PROSITE" id="PS51795"/>
    </source>
</evidence>
<gene>
    <name evidence="5" type="ORF">B296_00005186</name>
</gene>
<dbReference type="Proteomes" id="UP000287651">
    <property type="component" value="Unassembled WGS sequence"/>
</dbReference>
<keyword evidence="2" id="KW-0479">Metal-binding</keyword>
<dbReference type="PANTHER" id="PTHR46057:SF9">
    <property type="entry name" value="FCS-LIKE ZINC FINGER 1"/>
    <property type="match status" value="1"/>
</dbReference>
<reference evidence="5 6" key="1">
    <citation type="journal article" date="2014" name="Agronomy (Basel)">
        <title>A Draft Genome Sequence for Ensete ventricosum, the Drought-Tolerant Tree Against Hunger.</title>
        <authorList>
            <person name="Harrison J."/>
            <person name="Moore K.A."/>
            <person name="Paszkiewicz K."/>
            <person name="Jones T."/>
            <person name="Grant M."/>
            <person name="Ambacheew D."/>
            <person name="Muzemil S."/>
            <person name="Studholme D.J."/>
        </authorList>
    </citation>
    <scope>NUCLEOTIDE SEQUENCE [LARGE SCALE GENOMIC DNA]</scope>
</reference>
<evidence type="ECO:0000313" key="6">
    <source>
        <dbReference type="Proteomes" id="UP000287651"/>
    </source>
</evidence>